<accession>A0AAV1JBU7</accession>
<evidence type="ECO:0000313" key="1">
    <source>
        <dbReference type="EMBL" id="CAK1546803.1"/>
    </source>
</evidence>
<dbReference type="AlphaFoldDB" id="A0AAV1JBU7"/>
<dbReference type="Proteomes" id="UP001497472">
    <property type="component" value="Unassembled WGS sequence"/>
</dbReference>
<protein>
    <submittedName>
        <fullName evidence="1">Uncharacterized protein</fullName>
    </submittedName>
</protein>
<organism evidence="1 2">
    <name type="scientific">Leptosia nina</name>
    <dbReference type="NCBI Taxonomy" id="320188"/>
    <lineage>
        <taxon>Eukaryota</taxon>
        <taxon>Metazoa</taxon>
        <taxon>Ecdysozoa</taxon>
        <taxon>Arthropoda</taxon>
        <taxon>Hexapoda</taxon>
        <taxon>Insecta</taxon>
        <taxon>Pterygota</taxon>
        <taxon>Neoptera</taxon>
        <taxon>Endopterygota</taxon>
        <taxon>Lepidoptera</taxon>
        <taxon>Glossata</taxon>
        <taxon>Ditrysia</taxon>
        <taxon>Papilionoidea</taxon>
        <taxon>Pieridae</taxon>
        <taxon>Pierinae</taxon>
        <taxon>Leptosia</taxon>
    </lineage>
</organism>
<keyword evidence="2" id="KW-1185">Reference proteome</keyword>
<reference evidence="1 2" key="1">
    <citation type="submission" date="2023-11" db="EMBL/GenBank/DDBJ databases">
        <authorList>
            <person name="Okamura Y."/>
        </authorList>
    </citation>
    <scope>NUCLEOTIDE SEQUENCE [LARGE SCALE GENOMIC DNA]</scope>
</reference>
<dbReference type="EMBL" id="CAVLEF010000008">
    <property type="protein sequence ID" value="CAK1546803.1"/>
    <property type="molecule type" value="Genomic_DNA"/>
</dbReference>
<sequence>MCLFNVRKRRTNDIGIAFEKQLIINSRFDFQISPTSVYNSALTKQRLRKLSSRVLTKSNILFSTPRRQHVGARESLQAIWAFFPQTDVVALARACSCCNGFIIPIGISEAYGKKDITRPDRDERDL</sequence>
<comment type="caution">
    <text evidence="1">The sequence shown here is derived from an EMBL/GenBank/DDBJ whole genome shotgun (WGS) entry which is preliminary data.</text>
</comment>
<gene>
    <name evidence="1" type="ORF">LNINA_LOCUS6325</name>
</gene>
<name>A0AAV1JBU7_9NEOP</name>
<proteinExistence type="predicted"/>
<evidence type="ECO:0000313" key="2">
    <source>
        <dbReference type="Proteomes" id="UP001497472"/>
    </source>
</evidence>